<gene>
    <name evidence="2" type="ORF">Q5I04_08420</name>
    <name evidence="3" type="ORF">Q5I06_08315</name>
</gene>
<reference evidence="2" key="2">
    <citation type="submission" date="2023-07" db="EMBL/GenBank/DDBJ databases">
        <authorList>
            <person name="Aydin F."/>
            <person name="Tarhane S."/>
            <person name="Saticioglu I.B."/>
            <person name="Karakaya E."/>
            <person name="Abay S."/>
            <person name="Guran O."/>
            <person name="Bozkurt E."/>
            <person name="Uzum N."/>
            <person name="Olgun K."/>
            <person name="Jablonski D."/>
        </authorList>
    </citation>
    <scope>NUCLEOTIDE SEQUENCE</scope>
    <source>
        <strain evidence="2">Faydin-H75</strain>
    </source>
</reference>
<accession>A0AA90PKQ0</accession>
<dbReference type="EMBL" id="JAUPEV010000018">
    <property type="protein sequence ID" value="MDO7253927.1"/>
    <property type="molecule type" value="Genomic_DNA"/>
</dbReference>
<protein>
    <submittedName>
        <fullName evidence="3">Toprim domain-containing protein</fullName>
    </submittedName>
</protein>
<dbReference type="SUPFAM" id="SSF56731">
    <property type="entry name" value="DNA primase core"/>
    <property type="match status" value="1"/>
</dbReference>
<proteinExistence type="predicted"/>
<sequence length="387" mass="45365">MEDLTLLPLHEILIHNGFMINKDKSSKGNPVLHNEKETLVITKKGDHYLYFNTDGSNDRGNIINFCKNRRVDVKTLIKNYQNGEVNNVQIPKYFDDFDRINHRNIIKEFKNLNSYNPQKNQFFSNRGIYDSTIEAYSNSFKQDNYGNICFAHYKLFEDESTSKKIIPICGYTKRLIYPLYKDQDGNLRNKPLKNIHYGSKGLEILNANNDFKKIKQILFAESIIDALSFMQLYKDKYNSNEIMLISTGGNFHIEGIKPTLDEIFNLCKEARIITCFDNDKEGLKFTQYIEKYALETTKKGISIYKPFAKDVNDDLKLKQITQLTTLNTQTLSNYLENQLLNYQSSNETTRRKNILEKIRKIDALKPLEQSYKDRFNQIYKHKAIKKL</sequence>
<dbReference type="Proteomes" id="UP001240777">
    <property type="component" value="Unassembled WGS sequence"/>
</dbReference>
<evidence type="ECO:0000313" key="2">
    <source>
        <dbReference type="EMBL" id="MDO7253927.1"/>
    </source>
</evidence>
<organism evidence="3 4">
    <name type="scientific">Helicobacter cappadocius</name>
    <dbReference type="NCBI Taxonomy" id="3063998"/>
    <lineage>
        <taxon>Bacteria</taxon>
        <taxon>Pseudomonadati</taxon>
        <taxon>Campylobacterota</taxon>
        <taxon>Epsilonproteobacteria</taxon>
        <taxon>Campylobacterales</taxon>
        <taxon>Helicobacteraceae</taxon>
        <taxon>Helicobacter</taxon>
    </lineage>
</organism>
<keyword evidence="5" id="KW-1185">Reference proteome</keyword>
<dbReference type="EMBL" id="JAUYZK010000016">
    <property type="protein sequence ID" value="MDP2539776.1"/>
    <property type="molecule type" value="Genomic_DNA"/>
</dbReference>
<evidence type="ECO:0000313" key="4">
    <source>
        <dbReference type="Proteomes" id="UP001177258"/>
    </source>
</evidence>
<comment type="caution">
    <text evidence="3">The sequence shown here is derived from an EMBL/GenBank/DDBJ whole genome shotgun (WGS) entry which is preliminary data.</text>
</comment>
<dbReference type="Gene3D" id="3.40.1360.10">
    <property type="match status" value="1"/>
</dbReference>
<dbReference type="SMART" id="SM00493">
    <property type="entry name" value="TOPRIM"/>
    <property type="match status" value="1"/>
</dbReference>
<dbReference type="InterPro" id="IPR006171">
    <property type="entry name" value="TOPRIM_dom"/>
</dbReference>
<dbReference type="Pfam" id="PF13155">
    <property type="entry name" value="Toprim_2"/>
    <property type="match status" value="1"/>
</dbReference>
<feature type="domain" description="Toprim" evidence="1">
    <location>
        <begin position="215"/>
        <end position="298"/>
    </location>
</feature>
<dbReference type="AlphaFoldDB" id="A0AA90PKQ0"/>
<dbReference type="Proteomes" id="UP001177258">
    <property type="component" value="Unassembled WGS sequence"/>
</dbReference>
<name>A0AA90PKQ0_9HELI</name>
<evidence type="ECO:0000313" key="5">
    <source>
        <dbReference type="Proteomes" id="UP001240777"/>
    </source>
</evidence>
<evidence type="ECO:0000259" key="1">
    <source>
        <dbReference type="SMART" id="SM00493"/>
    </source>
</evidence>
<dbReference type="CDD" id="cd00188">
    <property type="entry name" value="TOPRIM"/>
    <property type="match status" value="1"/>
</dbReference>
<reference evidence="2 4" key="3">
    <citation type="journal article" date="2024" name="Syst. Appl. Microbiol.">
        <title>Helicobacter cappadocius sp. nov., from lizards: The first psychrotrophic Helicobacter species.</title>
        <authorList>
            <person name="Aydin F."/>
            <person name="Tarhane S."/>
            <person name="Karakaya E."/>
            <person name="Abay S."/>
            <person name="Kayman T."/>
            <person name="Guran O."/>
            <person name="Bozkurt E."/>
            <person name="Uzum N."/>
            <person name="Avci A."/>
            <person name="Olgun K."/>
            <person name="Jablonski D."/>
            <person name="Guran C."/>
            <person name="Burcin Saticioglu I."/>
        </authorList>
    </citation>
    <scope>NUCLEOTIDE SEQUENCE [LARGE SCALE GENOMIC DNA]</scope>
    <source>
        <strain evidence="2">Faydin-H75</strain>
        <strain evidence="4">faydin-H76</strain>
    </source>
</reference>
<reference evidence="3 5" key="1">
    <citation type="submission" date="2023-07" db="EMBL/GenBank/DDBJ databases">
        <title>Unpublished Manusciprt.</title>
        <authorList>
            <person name="Aydin F."/>
            <person name="Tarhane S."/>
            <person name="Saticioglu I.B."/>
            <person name="Karakaya E."/>
            <person name="Abay S."/>
            <person name="Guran O."/>
            <person name="Bozkurt E."/>
            <person name="Uzum N."/>
            <person name="Olgun K."/>
            <person name="Jablonski D."/>
        </authorList>
    </citation>
    <scope>NUCLEOTIDE SEQUENCE</scope>
    <source>
        <strain evidence="5">faydin-H75</strain>
        <strain evidence="3">Faydin-H76</strain>
    </source>
</reference>
<evidence type="ECO:0000313" key="3">
    <source>
        <dbReference type="EMBL" id="MDP2539776.1"/>
    </source>
</evidence>
<dbReference type="RefSeq" id="WP_305517766.1">
    <property type="nucleotide sequence ID" value="NZ_JAUPEV010000018.1"/>
</dbReference>